<proteinExistence type="predicted"/>
<dbReference type="EMBL" id="JBIGHV010000003">
    <property type="protein sequence ID" value="MFG6429894.1"/>
    <property type="molecule type" value="Genomic_DNA"/>
</dbReference>
<name>A0ABW7F191_9BURK</name>
<dbReference type="RefSeq" id="WP_394477718.1">
    <property type="nucleotide sequence ID" value="NZ_JBIGHV010000003.1"/>
</dbReference>
<evidence type="ECO:0000313" key="1">
    <source>
        <dbReference type="EMBL" id="MFG6429894.1"/>
    </source>
</evidence>
<keyword evidence="2" id="KW-1185">Reference proteome</keyword>
<sequence>MKNLGIDIGRVLIAPDAPDGRADTSFIGGTLADALATPPYKGMFDFVPGLVQQFGGRVWLVSKAGPRVQEKTRHWLRHHRFFERTGIPPDNLRFCLERSQKAGHCAALGITHFIDDRGDVLDHLDGVVPHRFLFGPQRKPQVPRGVVPVIDWPAAADAVIVTLGKELAAPLS</sequence>
<dbReference type="Proteomes" id="UP001606210">
    <property type="component" value="Unassembled WGS sequence"/>
</dbReference>
<comment type="caution">
    <text evidence="1">The sequence shown here is derived from an EMBL/GenBank/DDBJ whole genome shotgun (WGS) entry which is preliminary data.</text>
</comment>
<evidence type="ECO:0000313" key="2">
    <source>
        <dbReference type="Proteomes" id="UP001606210"/>
    </source>
</evidence>
<accession>A0ABW7F191</accession>
<organism evidence="1 2">
    <name type="scientific">Pelomonas parva</name>
    <dbReference type="NCBI Taxonomy" id="3299032"/>
    <lineage>
        <taxon>Bacteria</taxon>
        <taxon>Pseudomonadati</taxon>
        <taxon>Pseudomonadota</taxon>
        <taxon>Betaproteobacteria</taxon>
        <taxon>Burkholderiales</taxon>
        <taxon>Sphaerotilaceae</taxon>
        <taxon>Roseateles</taxon>
    </lineage>
</organism>
<gene>
    <name evidence="1" type="ORF">ACG00Y_08240</name>
</gene>
<protein>
    <submittedName>
        <fullName evidence="1">Uncharacterized protein</fullName>
    </submittedName>
</protein>
<reference evidence="1 2" key="1">
    <citation type="submission" date="2024-08" db="EMBL/GenBank/DDBJ databases">
        <authorList>
            <person name="Lu H."/>
        </authorList>
    </citation>
    <scope>NUCLEOTIDE SEQUENCE [LARGE SCALE GENOMIC DNA]</scope>
    <source>
        <strain evidence="1 2">LYH14W</strain>
    </source>
</reference>